<dbReference type="EMBL" id="CP036281">
    <property type="protein sequence ID" value="QDU80234.1"/>
    <property type="molecule type" value="Genomic_DNA"/>
</dbReference>
<dbReference type="AlphaFoldDB" id="A0A518CM22"/>
<evidence type="ECO:0000256" key="1">
    <source>
        <dbReference type="SAM" id="SignalP"/>
    </source>
</evidence>
<dbReference type="Proteomes" id="UP000317178">
    <property type="component" value="Chromosome"/>
</dbReference>
<proteinExistence type="predicted"/>
<organism evidence="2 3">
    <name type="scientific">Polystyrenella longa</name>
    <dbReference type="NCBI Taxonomy" id="2528007"/>
    <lineage>
        <taxon>Bacteria</taxon>
        <taxon>Pseudomonadati</taxon>
        <taxon>Planctomycetota</taxon>
        <taxon>Planctomycetia</taxon>
        <taxon>Planctomycetales</taxon>
        <taxon>Planctomycetaceae</taxon>
        <taxon>Polystyrenella</taxon>
    </lineage>
</organism>
<keyword evidence="1" id="KW-0732">Signal</keyword>
<feature type="signal peptide" evidence="1">
    <location>
        <begin position="1"/>
        <end position="25"/>
    </location>
</feature>
<protein>
    <submittedName>
        <fullName evidence="2">Uncharacterized protein</fullName>
    </submittedName>
</protein>
<sequence length="103" mass="10970" precursor="true">MKKIVLLGVVVGSLICVGATTPVQAGPRSFVRAPARHRVARLPLRPSTVLWVRRLLRPSTPRILLCCTELPGVRSSAGLCPGLLSPALSALSSAWISVLDSDY</sequence>
<dbReference type="KEGG" id="plon:Pla110_19580"/>
<name>A0A518CM22_9PLAN</name>
<evidence type="ECO:0000313" key="2">
    <source>
        <dbReference type="EMBL" id="QDU80234.1"/>
    </source>
</evidence>
<accession>A0A518CM22</accession>
<evidence type="ECO:0000313" key="3">
    <source>
        <dbReference type="Proteomes" id="UP000317178"/>
    </source>
</evidence>
<dbReference type="RefSeq" id="WP_144995460.1">
    <property type="nucleotide sequence ID" value="NZ_CP036281.1"/>
</dbReference>
<feature type="chain" id="PRO_5021931253" evidence="1">
    <location>
        <begin position="26"/>
        <end position="103"/>
    </location>
</feature>
<gene>
    <name evidence="2" type="ORF">Pla110_19580</name>
</gene>
<reference evidence="2 3" key="1">
    <citation type="submission" date="2019-02" db="EMBL/GenBank/DDBJ databases">
        <title>Deep-cultivation of Planctomycetes and their phenomic and genomic characterization uncovers novel biology.</title>
        <authorList>
            <person name="Wiegand S."/>
            <person name="Jogler M."/>
            <person name="Boedeker C."/>
            <person name="Pinto D."/>
            <person name="Vollmers J."/>
            <person name="Rivas-Marin E."/>
            <person name="Kohn T."/>
            <person name="Peeters S.H."/>
            <person name="Heuer A."/>
            <person name="Rast P."/>
            <person name="Oberbeckmann S."/>
            <person name="Bunk B."/>
            <person name="Jeske O."/>
            <person name="Meyerdierks A."/>
            <person name="Storesund J.E."/>
            <person name="Kallscheuer N."/>
            <person name="Luecker S."/>
            <person name="Lage O.M."/>
            <person name="Pohl T."/>
            <person name="Merkel B.J."/>
            <person name="Hornburger P."/>
            <person name="Mueller R.-W."/>
            <person name="Bruemmer F."/>
            <person name="Labrenz M."/>
            <person name="Spormann A.M."/>
            <person name="Op den Camp H."/>
            <person name="Overmann J."/>
            <person name="Amann R."/>
            <person name="Jetten M.S.M."/>
            <person name="Mascher T."/>
            <person name="Medema M.H."/>
            <person name="Devos D.P."/>
            <person name="Kaster A.-K."/>
            <person name="Ovreas L."/>
            <person name="Rohde M."/>
            <person name="Galperin M.Y."/>
            <person name="Jogler C."/>
        </authorList>
    </citation>
    <scope>NUCLEOTIDE SEQUENCE [LARGE SCALE GENOMIC DNA]</scope>
    <source>
        <strain evidence="2 3">Pla110</strain>
    </source>
</reference>
<keyword evidence="3" id="KW-1185">Reference proteome</keyword>